<dbReference type="GO" id="GO:0016020">
    <property type="term" value="C:membrane"/>
    <property type="evidence" value="ECO:0007669"/>
    <property type="project" value="TreeGrafter"/>
</dbReference>
<dbReference type="OrthoDB" id="1415952at2"/>
<dbReference type="GO" id="GO:0012505">
    <property type="term" value="C:endomembrane system"/>
    <property type="evidence" value="ECO:0007669"/>
    <property type="project" value="UniProtKB-SubCell"/>
</dbReference>
<dbReference type="InterPro" id="IPR011701">
    <property type="entry name" value="MFS"/>
</dbReference>
<gene>
    <name evidence="9" type="ORF">PbJCM13498_40290</name>
</gene>
<comment type="similarity">
    <text evidence="2">Belongs to the major facilitator superfamily.</text>
</comment>
<feature type="transmembrane region" description="Helical" evidence="7">
    <location>
        <begin position="294"/>
        <end position="314"/>
    </location>
</feature>
<keyword evidence="5 7" id="KW-1133">Transmembrane helix</keyword>
<feature type="transmembrane region" description="Helical" evidence="7">
    <location>
        <begin position="196"/>
        <end position="218"/>
    </location>
</feature>
<evidence type="ECO:0000313" key="9">
    <source>
        <dbReference type="EMBL" id="GET35166.1"/>
    </source>
</evidence>
<evidence type="ECO:0000256" key="5">
    <source>
        <dbReference type="ARBA" id="ARBA00022989"/>
    </source>
</evidence>
<organism evidence="9 10">
    <name type="scientific">Prolixibacter bellariivorans</name>
    <dbReference type="NCBI Taxonomy" id="314319"/>
    <lineage>
        <taxon>Bacteria</taxon>
        <taxon>Pseudomonadati</taxon>
        <taxon>Bacteroidota</taxon>
        <taxon>Bacteroidia</taxon>
        <taxon>Marinilabiliales</taxon>
        <taxon>Prolixibacteraceae</taxon>
        <taxon>Prolixibacter</taxon>
    </lineage>
</organism>
<dbReference type="RefSeq" id="WP_027586045.1">
    <property type="nucleotide sequence ID" value="NZ_BLAX01000001.1"/>
</dbReference>
<feature type="domain" description="Major facilitator superfamily (MFS) profile" evidence="8">
    <location>
        <begin position="7"/>
        <end position="380"/>
    </location>
</feature>
<feature type="transmembrane region" description="Helical" evidence="7">
    <location>
        <begin position="159"/>
        <end position="184"/>
    </location>
</feature>
<sequence length="384" mass="41818">MDTRKLQFFVTGLVMMLFGITMVVVGTINDFLTSTYQVDRIFIGFCASMLTTGILFGSFTFGAIVDFYGYKPIMILGILFVIIGIEGIIYAPYVSVIPYLFLLIGVGGGVINGVTNLIVAILYPENAGAWISLLGVFYGVGAFGFPLLTSILLDSGLDYQAILFITGLVLVIPLVFVLFVKFPAPKREKPVKMREYLGFFTKPAIIIIGLVLFFQSAVEAILPTWAPTFLKDTFHVDYSRALYAITVSCVSIALTRLFLSQLLKKVSSFKVLLFSLIVAMVGILIMGLGPKFWVSLSGIALIGVGLAASFPVMLDYAADVFPGYTGIVFSIVIGIALVGNILLNLLTGYILQLLGMSMLSVLLILFVSIIIALLYAVKYKIIKQ</sequence>
<dbReference type="SUPFAM" id="SSF103473">
    <property type="entry name" value="MFS general substrate transporter"/>
    <property type="match status" value="1"/>
</dbReference>
<dbReference type="InterPro" id="IPR051788">
    <property type="entry name" value="MFS_Transporter"/>
</dbReference>
<evidence type="ECO:0000256" key="6">
    <source>
        <dbReference type="ARBA" id="ARBA00023136"/>
    </source>
</evidence>
<proteinExistence type="inferred from homology"/>
<evidence type="ECO:0000256" key="2">
    <source>
        <dbReference type="ARBA" id="ARBA00008335"/>
    </source>
</evidence>
<dbReference type="PROSITE" id="PS50850">
    <property type="entry name" value="MFS"/>
    <property type="match status" value="1"/>
</dbReference>
<dbReference type="PANTHER" id="PTHR23514">
    <property type="entry name" value="BYPASS OF STOP CODON PROTEIN 6"/>
    <property type="match status" value="1"/>
</dbReference>
<feature type="transmembrane region" description="Helical" evidence="7">
    <location>
        <begin position="321"/>
        <end position="343"/>
    </location>
</feature>
<feature type="transmembrane region" description="Helical" evidence="7">
    <location>
        <begin position="41"/>
        <end position="61"/>
    </location>
</feature>
<feature type="transmembrane region" description="Helical" evidence="7">
    <location>
        <begin position="73"/>
        <end position="93"/>
    </location>
</feature>
<keyword evidence="6 7" id="KW-0472">Membrane</keyword>
<reference evidence="9 10" key="1">
    <citation type="submission" date="2019-10" db="EMBL/GenBank/DDBJ databases">
        <title>Prolixibacter strains distinguished by the presence of nitrate reductase genes were adept at nitrate-dependent anaerobic corrosion of metallic iron and carbon steel.</title>
        <authorList>
            <person name="Iino T."/>
            <person name="Shono N."/>
            <person name="Ito K."/>
            <person name="Nakamura R."/>
            <person name="Sueoka K."/>
            <person name="Harayama S."/>
            <person name="Ohkuma M."/>
        </authorList>
    </citation>
    <scope>NUCLEOTIDE SEQUENCE [LARGE SCALE GENOMIC DNA]</scope>
    <source>
        <strain evidence="9 10">JCM 13498</strain>
    </source>
</reference>
<dbReference type="InterPro" id="IPR036259">
    <property type="entry name" value="MFS_trans_sf"/>
</dbReference>
<feature type="transmembrane region" description="Helical" evidence="7">
    <location>
        <begin position="349"/>
        <end position="377"/>
    </location>
</feature>
<dbReference type="Pfam" id="PF07690">
    <property type="entry name" value="MFS_1"/>
    <property type="match status" value="1"/>
</dbReference>
<keyword evidence="3" id="KW-0813">Transport</keyword>
<comment type="subcellular location">
    <subcellularLocation>
        <location evidence="1">Endomembrane system</location>
        <topology evidence="1">Multi-pass membrane protein</topology>
    </subcellularLocation>
</comment>
<dbReference type="AlphaFoldDB" id="A0A5M4B5L9"/>
<feature type="transmembrane region" description="Helical" evidence="7">
    <location>
        <begin position="238"/>
        <end position="259"/>
    </location>
</feature>
<evidence type="ECO:0000256" key="7">
    <source>
        <dbReference type="SAM" id="Phobius"/>
    </source>
</evidence>
<feature type="transmembrane region" description="Helical" evidence="7">
    <location>
        <begin position="7"/>
        <end position="29"/>
    </location>
</feature>
<feature type="transmembrane region" description="Helical" evidence="7">
    <location>
        <begin position="130"/>
        <end position="153"/>
    </location>
</feature>
<name>A0A5M4B5L9_9BACT</name>
<evidence type="ECO:0000256" key="1">
    <source>
        <dbReference type="ARBA" id="ARBA00004127"/>
    </source>
</evidence>
<dbReference type="InterPro" id="IPR020846">
    <property type="entry name" value="MFS_dom"/>
</dbReference>
<keyword evidence="10" id="KW-1185">Reference proteome</keyword>
<accession>A0A5M4B5L9</accession>
<feature type="transmembrane region" description="Helical" evidence="7">
    <location>
        <begin position="271"/>
        <end position="288"/>
    </location>
</feature>
<evidence type="ECO:0000256" key="4">
    <source>
        <dbReference type="ARBA" id="ARBA00022692"/>
    </source>
</evidence>
<feature type="transmembrane region" description="Helical" evidence="7">
    <location>
        <begin position="99"/>
        <end position="123"/>
    </location>
</feature>
<protein>
    <submittedName>
        <fullName evidence="9">MFS transporter</fullName>
    </submittedName>
</protein>
<dbReference type="EMBL" id="BLAX01000001">
    <property type="protein sequence ID" value="GET35166.1"/>
    <property type="molecule type" value="Genomic_DNA"/>
</dbReference>
<dbReference type="Proteomes" id="UP000391834">
    <property type="component" value="Unassembled WGS sequence"/>
</dbReference>
<dbReference type="Gene3D" id="1.20.1250.20">
    <property type="entry name" value="MFS general substrate transporter like domains"/>
    <property type="match status" value="2"/>
</dbReference>
<dbReference type="PANTHER" id="PTHR23514:SF3">
    <property type="entry name" value="BYPASS OF STOP CODON PROTEIN 6"/>
    <property type="match status" value="1"/>
</dbReference>
<comment type="caution">
    <text evidence="9">The sequence shown here is derived from an EMBL/GenBank/DDBJ whole genome shotgun (WGS) entry which is preliminary data.</text>
</comment>
<keyword evidence="4 7" id="KW-0812">Transmembrane</keyword>
<evidence type="ECO:0000256" key="3">
    <source>
        <dbReference type="ARBA" id="ARBA00022448"/>
    </source>
</evidence>
<evidence type="ECO:0000313" key="10">
    <source>
        <dbReference type="Proteomes" id="UP000391834"/>
    </source>
</evidence>
<dbReference type="GO" id="GO:0022857">
    <property type="term" value="F:transmembrane transporter activity"/>
    <property type="evidence" value="ECO:0007669"/>
    <property type="project" value="InterPro"/>
</dbReference>
<evidence type="ECO:0000259" key="8">
    <source>
        <dbReference type="PROSITE" id="PS50850"/>
    </source>
</evidence>